<keyword evidence="1" id="KW-1133">Transmembrane helix</keyword>
<feature type="non-terminal residue" evidence="2">
    <location>
        <position position="1"/>
    </location>
</feature>
<gene>
    <name evidence="2" type="ORF">EWB00_000449</name>
</gene>
<evidence type="ECO:0000313" key="3">
    <source>
        <dbReference type="Proteomes" id="UP000311919"/>
    </source>
</evidence>
<keyword evidence="1" id="KW-0812">Transmembrane</keyword>
<feature type="non-terminal residue" evidence="2">
    <location>
        <position position="143"/>
    </location>
</feature>
<dbReference type="OrthoDB" id="6324679at2759"/>
<evidence type="ECO:0000256" key="1">
    <source>
        <dbReference type="SAM" id="Phobius"/>
    </source>
</evidence>
<reference evidence="2 3" key="1">
    <citation type="submission" date="2019-03" db="EMBL/GenBank/DDBJ databases">
        <title>An improved genome assembly of the fluke Schistosoma japonicum.</title>
        <authorList>
            <person name="Hu W."/>
            <person name="Luo F."/>
            <person name="Yin M."/>
            <person name="Mo X."/>
            <person name="Sun C."/>
            <person name="Wu Q."/>
            <person name="Zhu B."/>
            <person name="Xiang M."/>
            <person name="Wang J."/>
            <person name="Wang Y."/>
            <person name="Zhang T."/>
            <person name="Xu B."/>
            <person name="Zheng H."/>
            <person name="Feng Z."/>
        </authorList>
    </citation>
    <scope>NUCLEOTIDE SEQUENCE [LARGE SCALE GENOMIC DNA]</scope>
    <source>
        <strain evidence="2">HuSjv2</strain>
        <tissue evidence="2">Worms</tissue>
    </source>
</reference>
<accession>A0A4Z2DIZ4</accession>
<sequence>ISNISWTDPILISALTCLIIGMIMGLLIIFIKNLHTPSSWNTIIIIITMLLLGYAFLALNYSDYWIYVVIRDILIFLTTDVAVILGAVLKVLSVQWRKILFGFACSFILTGIIFTILGFVCQKSDSLRIVFQVFACASWCCVM</sequence>
<keyword evidence="1" id="KW-0472">Membrane</keyword>
<protein>
    <submittedName>
        <fullName evidence="2">Uncharacterized protein</fullName>
    </submittedName>
</protein>
<proteinExistence type="predicted"/>
<dbReference type="EMBL" id="SKCS01000115">
    <property type="protein sequence ID" value="TNN16436.1"/>
    <property type="molecule type" value="Genomic_DNA"/>
</dbReference>
<comment type="caution">
    <text evidence="2">The sequence shown here is derived from an EMBL/GenBank/DDBJ whole genome shotgun (WGS) entry which is preliminary data.</text>
</comment>
<feature type="transmembrane region" description="Helical" evidence="1">
    <location>
        <begin position="43"/>
        <end position="61"/>
    </location>
</feature>
<evidence type="ECO:0000313" key="2">
    <source>
        <dbReference type="EMBL" id="TNN16436.1"/>
    </source>
</evidence>
<keyword evidence="3" id="KW-1185">Reference proteome</keyword>
<organism evidence="2 3">
    <name type="scientific">Schistosoma japonicum</name>
    <name type="common">Blood fluke</name>
    <dbReference type="NCBI Taxonomy" id="6182"/>
    <lineage>
        <taxon>Eukaryota</taxon>
        <taxon>Metazoa</taxon>
        <taxon>Spiralia</taxon>
        <taxon>Lophotrochozoa</taxon>
        <taxon>Platyhelminthes</taxon>
        <taxon>Trematoda</taxon>
        <taxon>Digenea</taxon>
        <taxon>Strigeidida</taxon>
        <taxon>Schistosomatoidea</taxon>
        <taxon>Schistosomatidae</taxon>
        <taxon>Schistosoma</taxon>
    </lineage>
</organism>
<dbReference type="Proteomes" id="UP000311919">
    <property type="component" value="Unassembled WGS sequence"/>
</dbReference>
<name>A0A4Z2DIZ4_SCHJA</name>
<feature type="transmembrane region" description="Helical" evidence="1">
    <location>
        <begin position="99"/>
        <end position="120"/>
    </location>
</feature>
<dbReference type="AlphaFoldDB" id="A0A4Z2DIZ4"/>
<feature type="transmembrane region" description="Helical" evidence="1">
    <location>
        <begin position="73"/>
        <end position="92"/>
    </location>
</feature>
<feature type="transmembrane region" description="Helical" evidence="1">
    <location>
        <begin position="12"/>
        <end position="31"/>
    </location>
</feature>